<dbReference type="PANTHER" id="PTHR43243">
    <property type="entry name" value="INNER MEMBRANE TRANSPORTER YGJI-RELATED"/>
    <property type="match status" value="1"/>
</dbReference>
<feature type="transmembrane region" description="Helical" evidence="6">
    <location>
        <begin position="392"/>
        <end position="411"/>
    </location>
</feature>
<name>A0AAW7NAQ4_BACCE</name>
<evidence type="ECO:0000256" key="2">
    <source>
        <dbReference type="ARBA" id="ARBA00022448"/>
    </source>
</evidence>
<evidence type="ECO:0000256" key="1">
    <source>
        <dbReference type="ARBA" id="ARBA00004141"/>
    </source>
</evidence>
<feature type="transmembrane region" description="Helical" evidence="6">
    <location>
        <begin position="367"/>
        <end position="386"/>
    </location>
</feature>
<feature type="transmembrane region" description="Helical" evidence="6">
    <location>
        <begin position="449"/>
        <end position="467"/>
    </location>
</feature>
<reference evidence="7" key="1">
    <citation type="submission" date="2023-07" db="EMBL/GenBank/DDBJ databases">
        <title>Complete genome sequence of Bacillus cereus SRCM126073 isolated from soil.</title>
        <authorList>
            <person name="Yang H.-G."/>
            <person name="Ryu M.-S."/>
            <person name="Ha G.-S."/>
            <person name="Yang H.-J."/>
            <person name="Jeong D.-Y."/>
        </authorList>
    </citation>
    <scope>NUCLEOTIDE SEQUENCE</scope>
    <source>
        <strain evidence="7">SRCM126073</strain>
    </source>
</reference>
<keyword evidence="4 6" id="KW-1133">Transmembrane helix</keyword>
<feature type="transmembrane region" description="Helical" evidence="6">
    <location>
        <begin position="75"/>
        <end position="97"/>
    </location>
</feature>
<comment type="caution">
    <text evidence="7">The sequence shown here is derived from an EMBL/GenBank/DDBJ whole genome shotgun (WGS) entry which is preliminary data.</text>
</comment>
<accession>A0AAW7NAQ4</accession>
<evidence type="ECO:0000256" key="3">
    <source>
        <dbReference type="ARBA" id="ARBA00022692"/>
    </source>
</evidence>
<proteinExistence type="predicted"/>
<dbReference type="AlphaFoldDB" id="A0AAW7NAQ4"/>
<dbReference type="GO" id="GO:0015171">
    <property type="term" value="F:amino acid transmembrane transporter activity"/>
    <property type="evidence" value="ECO:0007669"/>
    <property type="project" value="TreeGrafter"/>
</dbReference>
<feature type="transmembrane region" description="Helical" evidence="6">
    <location>
        <begin position="423"/>
        <end position="443"/>
    </location>
</feature>
<evidence type="ECO:0000256" key="4">
    <source>
        <dbReference type="ARBA" id="ARBA00022989"/>
    </source>
</evidence>
<gene>
    <name evidence="7" type="ORF">QYM23_04580</name>
</gene>
<dbReference type="PIRSF" id="PIRSF006060">
    <property type="entry name" value="AA_transporter"/>
    <property type="match status" value="1"/>
</dbReference>
<dbReference type="RefSeq" id="WP_002040681.1">
    <property type="nucleotide sequence ID" value="NZ_CAADRQ010000194.1"/>
</dbReference>
<dbReference type="EMBL" id="JAUIQW010000001">
    <property type="protein sequence ID" value="MDN4872130.1"/>
    <property type="molecule type" value="Genomic_DNA"/>
</dbReference>
<keyword evidence="5 6" id="KW-0472">Membrane</keyword>
<feature type="transmembrane region" description="Helical" evidence="6">
    <location>
        <begin position="117"/>
        <end position="141"/>
    </location>
</feature>
<feature type="transmembrane region" description="Helical" evidence="6">
    <location>
        <begin position="46"/>
        <end position="68"/>
    </location>
</feature>
<feature type="transmembrane region" description="Helical" evidence="6">
    <location>
        <begin position="202"/>
        <end position="220"/>
    </location>
</feature>
<organism evidence="7 8">
    <name type="scientific">Bacillus cereus</name>
    <dbReference type="NCBI Taxonomy" id="1396"/>
    <lineage>
        <taxon>Bacteria</taxon>
        <taxon>Bacillati</taxon>
        <taxon>Bacillota</taxon>
        <taxon>Bacilli</taxon>
        <taxon>Bacillales</taxon>
        <taxon>Bacillaceae</taxon>
        <taxon>Bacillus</taxon>
        <taxon>Bacillus cereus group</taxon>
    </lineage>
</organism>
<protein>
    <submittedName>
        <fullName evidence="7">Amino acid permease</fullName>
    </submittedName>
</protein>
<dbReference type="InterPro" id="IPR002293">
    <property type="entry name" value="AA/rel_permease1"/>
</dbReference>
<evidence type="ECO:0000256" key="6">
    <source>
        <dbReference type="SAM" id="Phobius"/>
    </source>
</evidence>
<evidence type="ECO:0000256" key="5">
    <source>
        <dbReference type="ARBA" id="ARBA00023136"/>
    </source>
</evidence>
<dbReference type="Pfam" id="PF13520">
    <property type="entry name" value="AA_permease_2"/>
    <property type="match status" value="1"/>
</dbReference>
<feature type="transmembrane region" description="Helical" evidence="6">
    <location>
        <begin position="315"/>
        <end position="338"/>
    </location>
</feature>
<dbReference type="Gene3D" id="1.20.1740.10">
    <property type="entry name" value="Amino acid/polyamine transporter I"/>
    <property type="match status" value="1"/>
</dbReference>
<keyword evidence="3 6" id="KW-0812">Transmembrane</keyword>
<feature type="transmembrane region" description="Helical" evidence="6">
    <location>
        <begin position="269"/>
        <end position="295"/>
    </location>
</feature>
<comment type="subcellular location">
    <subcellularLocation>
        <location evidence="1">Membrane</location>
        <topology evidence="1">Multi-pass membrane protein</topology>
    </subcellularLocation>
</comment>
<feature type="transmembrane region" description="Helical" evidence="6">
    <location>
        <begin position="172"/>
        <end position="190"/>
    </location>
</feature>
<dbReference type="PANTHER" id="PTHR43243:SF4">
    <property type="entry name" value="CATIONIC AMINO ACID TRANSPORTER 4"/>
    <property type="match status" value="1"/>
</dbReference>
<feature type="transmembrane region" description="Helical" evidence="6">
    <location>
        <begin position="235"/>
        <end position="257"/>
    </location>
</feature>
<sequence>MDSYYSRSYGNEKTGGESKVKSLLRKKALSTESPKQLARTLTALDLTFLGIGAVIGTGIFVLTGIVAAKHSGPGIMLSFLIAAFTCACVAFCYAEFASSIPVSGSVYTYAYMTVGEVVAFIVGWCLMLEYLLAVAAVAVGWSGYLQSLLQGFNIHLPAIIASAPGVGKGGLIDLPAVCILLLITGLLSFGIRESARINNIMVLIKLAVIIAFIVAGAKYVKPENWTPFIPFGYDGIITGAATVFFAFLGFDAIATAAEETKKPQRDLPIGIIGSLLICTVLYMIVSFVLTGMVPYTQLDVSDPVAFALHFVGEDTIAGLLAVGAMTGMTTVLLVVMYGQVRVSYAMSRDGLLPKALARVNKKVKIPLLNTWITGVVAALLAGLLDLHLLANLVNIGTLTAFTFVCCAVLILRKTHPDLKRGFRTPFVPVLPVVAILCCLYLMINLSKTTWISFAVWLIVGLCFYFFYSRKHSHLAIEKTNDEKKKA</sequence>
<dbReference type="GO" id="GO:0016020">
    <property type="term" value="C:membrane"/>
    <property type="evidence" value="ECO:0007669"/>
    <property type="project" value="UniProtKB-SubCell"/>
</dbReference>
<evidence type="ECO:0000313" key="7">
    <source>
        <dbReference type="EMBL" id="MDN4872130.1"/>
    </source>
</evidence>
<keyword evidence="2" id="KW-0813">Transport</keyword>
<dbReference type="Proteomes" id="UP001175137">
    <property type="component" value="Unassembled WGS sequence"/>
</dbReference>
<evidence type="ECO:0000313" key="8">
    <source>
        <dbReference type="Proteomes" id="UP001175137"/>
    </source>
</evidence>